<reference evidence="2 3" key="1">
    <citation type="submission" date="2008-12" db="EMBL/GenBank/DDBJ databases">
        <authorList>
            <person name="Fulton L."/>
            <person name="Clifton S."/>
            <person name="Fulton B."/>
            <person name="Xu J."/>
            <person name="Minx P."/>
            <person name="Pepin K.H."/>
            <person name="Johnson M."/>
            <person name="Bhonagiri V."/>
            <person name="Nash W.E."/>
            <person name="Mardis E.R."/>
            <person name="Wilson R.K."/>
        </authorList>
    </citation>
    <scope>NUCLEOTIDE SEQUENCE [LARGE SCALE GENOMIC DNA]</scope>
    <source>
        <strain evidence="2 3">DSM 12042</strain>
    </source>
</reference>
<dbReference type="Pfam" id="PF07963">
    <property type="entry name" value="N_methyl"/>
    <property type="match status" value="1"/>
</dbReference>
<name>B9Y819_9FIRM</name>
<accession>B9Y819</accession>
<sequence length="426" mass="46993">MKEKRGFTLLEMIVTVAILFTLLSILVPTMSGFAKSAGDQISDSNLELLNFATHSYASFHEIENKDIFESVADDAARQQVLVSDGLIEQPVHPNGEGDYCWNITDQKWIRYVQSTEGCGGSYKPSSNPDGSLTPDDVKKPEPTVYPSSKPMPTYIPSPYKAVCEASKGQFDIVAETCSCPAGYVLEGTEKKDGVEYKVCIPVEQYMCVSSGGTYDKATQACTCSGDLILDDNTKMCVFDQEKANKQKCVADGGQWIVENGSGYCKKEETNTYPIVVDKNNPNFIHAAYMLKGKEGDGLFDVFKDLDNLEDLAKGNNKSLPPGSYFYYKGNLYRVNNQISVSQNTNLDQLVSNSTDFFNVSTSGEYNNSTEYRKNAYASLNGIWYRAKNAVRSSPAIEPYAWYNCGNDINKLNEIDGCDPSKGNQGS</sequence>
<dbReference type="STRING" id="545696.HOLDEFILI_01965"/>
<organism evidence="2 3">
    <name type="scientific">Holdemania filiformis DSM 12042</name>
    <dbReference type="NCBI Taxonomy" id="545696"/>
    <lineage>
        <taxon>Bacteria</taxon>
        <taxon>Bacillati</taxon>
        <taxon>Bacillota</taxon>
        <taxon>Erysipelotrichia</taxon>
        <taxon>Erysipelotrichales</taxon>
        <taxon>Erysipelotrichaceae</taxon>
        <taxon>Holdemania</taxon>
    </lineage>
</organism>
<proteinExistence type="predicted"/>
<dbReference type="SUPFAM" id="SSF54523">
    <property type="entry name" value="Pili subunits"/>
    <property type="match status" value="1"/>
</dbReference>
<protein>
    <submittedName>
        <fullName evidence="2">Prepilin-type cleavage/methylation N-terminal domain protein</fullName>
    </submittedName>
</protein>
<evidence type="ECO:0000313" key="2">
    <source>
        <dbReference type="EMBL" id="EEF67904.1"/>
    </source>
</evidence>
<dbReference type="Proteomes" id="UP000005950">
    <property type="component" value="Unassembled WGS sequence"/>
</dbReference>
<dbReference type="OrthoDB" id="1652117at2"/>
<evidence type="ECO:0000256" key="1">
    <source>
        <dbReference type="SAM" id="MobiDB-lite"/>
    </source>
</evidence>
<reference evidence="2 3" key="2">
    <citation type="submission" date="2009-02" db="EMBL/GenBank/DDBJ databases">
        <title>Draft genome sequence of Holdemania filiformis DSM 12042.</title>
        <authorList>
            <person name="Sudarsanam P."/>
            <person name="Ley R."/>
            <person name="Guruge J."/>
            <person name="Turnbaugh P.J."/>
            <person name="Mahowald M."/>
            <person name="Liep D."/>
            <person name="Gordon J."/>
        </authorList>
    </citation>
    <scope>NUCLEOTIDE SEQUENCE [LARGE SCALE GENOMIC DNA]</scope>
    <source>
        <strain evidence="2 3">DSM 12042</strain>
    </source>
</reference>
<gene>
    <name evidence="2" type="ORF">HOLDEFILI_01965</name>
</gene>
<dbReference type="InterPro" id="IPR045584">
    <property type="entry name" value="Pilin-like"/>
</dbReference>
<dbReference type="PROSITE" id="PS00409">
    <property type="entry name" value="PROKAR_NTER_METHYL"/>
    <property type="match status" value="1"/>
</dbReference>
<dbReference type="eggNOG" id="ENOG502ZMG7">
    <property type="taxonomic scope" value="Bacteria"/>
</dbReference>
<dbReference type="Gene3D" id="2.10.10.90">
    <property type="match status" value="1"/>
</dbReference>
<feature type="region of interest" description="Disordered" evidence="1">
    <location>
        <begin position="120"/>
        <end position="150"/>
    </location>
</feature>
<dbReference type="HOGENOM" id="CLU_643686_0_0_9"/>
<dbReference type="RefSeq" id="WP_006059154.1">
    <property type="nucleotide sequence ID" value="NZ_GG657556.1"/>
</dbReference>
<dbReference type="EMBL" id="ACCF01000108">
    <property type="protein sequence ID" value="EEF67904.1"/>
    <property type="molecule type" value="Genomic_DNA"/>
</dbReference>
<dbReference type="AlphaFoldDB" id="B9Y819"/>
<evidence type="ECO:0000313" key="3">
    <source>
        <dbReference type="Proteomes" id="UP000005950"/>
    </source>
</evidence>
<comment type="caution">
    <text evidence="2">The sequence shown here is derived from an EMBL/GenBank/DDBJ whole genome shotgun (WGS) entry which is preliminary data.</text>
</comment>
<dbReference type="NCBIfam" id="TIGR02532">
    <property type="entry name" value="IV_pilin_GFxxxE"/>
    <property type="match status" value="1"/>
</dbReference>
<dbReference type="InterPro" id="IPR012902">
    <property type="entry name" value="N_methyl_site"/>
</dbReference>